<reference evidence="11" key="1">
    <citation type="submission" date="2018-05" db="EMBL/GenBank/DDBJ databases">
        <title>Azospirillum thermophila sp. nov., a novel isolated from hot spring.</title>
        <authorList>
            <person name="Zhao Z."/>
        </authorList>
    </citation>
    <scope>NUCLEOTIDE SEQUENCE [LARGE SCALE GENOMIC DNA]</scope>
    <source>
        <strain evidence="11">CFH 70021</strain>
    </source>
</reference>
<sequence length="491" mass="51310">MAAPSGAPRAIMFQGTGSDVGKSLLVAGFCRALVRRGLTVRPFKPQNMSNNAAVTADGGEIGRAQALQARACGVRPSVHMNPVLLKPQSDIGSQIVVRGQVVGTARAADYQSLKRGLLGTVLESFGRLKDEADIVVVEGAGSPAEVNLRAGDIANMGFATAAGVPVVLVGDIDRGGVIASVVGTHALIPDEERRLVKGFLINKFRGDVRLFDEGLRIMERHTGWASYGVVPWLAEASLLPAEDAVALDRLRGRAGGTLRIAVPMLSRIANFDDFDPLAQEPAVSLTMVRPGQPLPADADLVILPGTKATIADLAFLRAQGWDIDLLAHWRRGGRILGICGGYQMLGRIVADPEGIEGPPGEAPGLGLLAVETVLKGPKVLEEATATETSTGETVAGYEMHMGRTEGEDRIRPVLRLAAGGTDGARSADGRVAGCYLHGLFAADGFRSAFLAGLGAAGGGASYEATVESALDRIAERLEQHADIDAMLAAAR</sequence>
<dbReference type="KEGG" id="azz:DEW08_13965"/>
<dbReference type="UniPathway" id="UPA00148"/>
<comment type="similarity">
    <text evidence="2 7">Belongs to the CobB/CobQ family. CobQ subfamily.</text>
</comment>
<evidence type="ECO:0000256" key="4">
    <source>
        <dbReference type="ARBA" id="ARBA00022573"/>
    </source>
</evidence>
<keyword evidence="11" id="KW-1185">Reference proteome</keyword>
<accession>A0A2S2CRN8</accession>
<feature type="active site" description="Nucleophile" evidence="7">
    <location>
        <position position="339"/>
    </location>
</feature>
<dbReference type="InterPro" id="IPR002586">
    <property type="entry name" value="CobQ/CobB/MinD/ParA_Nub-bd_dom"/>
</dbReference>
<dbReference type="Gene3D" id="3.40.50.880">
    <property type="match status" value="1"/>
</dbReference>
<dbReference type="Pfam" id="PF01656">
    <property type="entry name" value="CbiA"/>
    <property type="match status" value="1"/>
</dbReference>
<evidence type="ECO:0000256" key="5">
    <source>
        <dbReference type="ARBA" id="ARBA00022962"/>
    </source>
</evidence>
<dbReference type="GO" id="GO:0015420">
    <property type="term" value="F:ABC-type vitamin B12 transporter activity"/>
    <property type="evidence" value="ECO:0007669"/>
    <property type="project" value="UniProtKB-UniRule"/>
</dbReference>
<dbReference type="InterPro" id="IPR027417">
    <property type="entry name" value="P-loop_NTPase"/>
</dbReference>
<dbReference type="EMBL" id="CP029353">
    <property type="protein sequence ID" value="AWK87183.1"/>
    <property type="molecule type" value="Genomic_DNA"/>
</dbReference>
<dbReference type="Pfam" id="PF07685">
    <property type="entry name" value="GATase_3"/>
    <property type="match status" value="1"/>
</dbReference>
<evidence type="ECO:0000259" key="9">
    <source>
        <dbReference type="Pfam" id="PF07685"/>
    </source>
</evidence>
<dbReference type="OrthoDB" id="9808302at2"/>
<keyword evidence="4 7" id="KW-0169">Cobalamin biosynthesis</keyword>
<keyword evidence="5 7" id="KW-0315">Glutamine amidotransferase</keyword>
<dbReference type="PANTHER" id="PTHR21343:SF1">
    <property type="entry name" value="COBYRIC ACID SYNTHASE"/>
    <property type="match status" value="1"/>
</dbReference>
<dbReference type="NCBIfam" id="NF001989">
    <property type="entry name" value="PRK00784.1"/>
    <property type="match status" value="1"/>
</dbReference>
<dbReference type="InterPro" id="IPR029062">
    <property type="entry name" value="Class_I_gatase-like"/>
</dbReference>
<dbReference type="HAMAP" id="MF_00028">
    <property type="entry name" value="CobQ"/>
    <property type="match status" value="1"/>
</dbReference>
<organism evidence="10 11">
    <name type="scientific">Azospirillum thermophilum</name>
    <dbReference type="NCBI Taxonomy" id="2202148"/>
    <lineage>
        <taxon>Bacteria</taxon>
        <taxon>Pseudomonadati</taxon>
        <taxon>Pseudomonadota</taxon>
        <taxon>Alphaproteobacteria</taxon>
        <taxon>Rhodospirillales</taxon>
        <taxon>Azospirillaceae</taxon>
        <taxon>Azospirillum</taxon>
    </lineage>
</organism>
<dbReference type="NCBIfam" id="TIGR00313">
    <property type="entry name" value="cobQ"/>
    <property type="match status" value="1"/>
</dbReference>
<evidence type="ECO:0000256" key="6">
    <source>
        <dbReference type="ARBA" id="ARBA00025166"/>
    </source>
</evidence>
<evidence type="ECO:0000259" key="8">
    <source>
        <dbReference type="Pfam" id="PF01656"/>
    </source>
</evidence>
<evidence type="ECO:0000313" key="10">
    <source>
        <dbReference type="EMBL" id="AWK87183.1"/>
    </source>
</evidence>
<evidence type="ECO:0000313" key="11">
    <source>
        <dbReference type="Proteomes" id="UP000245629"/>
    </source>
</evidence>
<gene>
    <name evidence="7" type="primary">cobQ</name>
    <name evidence="10" type="ORF">DEW08_13965</name>
</gene>
<evidence type="ECO:0000256" key="1">
    <source>
        <dbReference type="ARBA" id="ARBA00004953"/>
    </source>
</evidence>
<dbReference type="Proteomes" id="UP000245629">
    <property type="component" value="Chromosome 2"/>
</dbReference>
<dbReference type="SUPFAM" id="SSF52317">
    <property type="entry name" value="Class I glutamine amidotransferase-like"/>
    <property type="match status" value="1"/>
</dbReference>
<comment type="function">
    <text evidence="6 7">Catalyzes amidations at positions B, D, E, and G on adenosylcobyrinic A,C-diamide. NH(2) groups are provided by glutamine, and one molecule of ATP is hydrogenolyzed for each amidation.</text>
</comment>
<dbReference type="InterPro" id="IPR011698">
    <property type="entry name" value="GATase_3"/>
</dbReference>
<evidence type="ECO:0000256" key="7">
    <source>
        <dbReference type="HAMAP-Rule" id="MF_00028"/>
    </source>
</evidence>
<dbReference type="PANTHER" id="PTHR21343">
    <property type="entry name" value="DETHIOBIOTIN SYNTHETASE"/>
    <property type="match status" value="1"/>
</dbReference>
<dbReference type="SUPFAM" id="SSF52540">
    <property type="entry name" value="P-loop containing nucleoside triphosphate hydrolases"/>
    <property type="match status" value="1"/>
</dbReference>
<dbReference type="AlphaFoldDB" id="A0A2S2CRN8"/>
<dbReference type="PROSITE" id="PS51274">
    <property type="entry name" value="GATASE_COBBQ"/>
    <property type="match status" value="1"/>
</dbReference>
<dbReference type="GO" id="GO:0003824">
    <property type="term" value="F:catalytic activity"/>
    <property type="evidence" value="ECO:0007669"/>
    <property type="project" value="InterPro"/>
</dbReference>
<evidence type="ECO:0000256" key="3">
    <source>
        <dbReference type="ARBA" id="ARBA00019833"/>
    </source>
</evidence>
<dbReference type="Gene3D" id="3.40.50.300">
    <property type="entry name" value="P-loop containing nucleotide triphosphate hydrolases"/>
    <property type="match status" value="1"/>
</dbReference>
<feature type="domain" description="CobQ/CobB/MinD/ParA nucleotide binding" evidence="8">
    <location>
        <begin position="11"/>
        <end position="242"/>
    </location>
</feature>
<proteinExistence type="inferred from homology"/>
<dbReference type="InterPro" id="IPR047045">
    <property type="entry name" value="CobQ_N"/>
</dbReference>
<dbReference type="GO" id="GO:0009236">
    <property type="term" value="P:cobalamin biosynthetic process"/>
    <property type="evidence" value="ECO:0007669"/>
    <property type="project" value="UniProtKB-UniRule"/>
</dbReference>
<dbReference type="InterPro" id="IPR033949">
    <property type="entry name" value="CobQ_GATase1"/>
</dbReference>
<dbReference type="CDD" id="cd05389">
    <property type="entry name" value="CobQ_N"/>
    <property type="match status" value="1"/>
</dbReference>
<evidence type="ECO:0000256" key="2">
    <source>
        <dbReference type="ARBA" id="ARBA00006205"/>
    </source>
</evidence>
<feature type="domain" description="CobB/CobQ-like glutamine amidotransferase" evidence="9">
    <location>
        <begin position="259"/>
        <end position="443"/>
    </location>
</feature>
<protein>
    <recommendedName>
        <fullName evidence="3 7">Cobyric acid synthase</fullName>
    </recommendedName>
</protein>
<dbReference type="CDD" id="cd01750">
    <property type="entry name" value="GATase1_CobQ"/>
    <property type="match status" value="1"/>
</dbReference>
<comment type="pathway">
    <text evidence="1 7">Cofactor biosynthesis; adenosylcobalamin biosynthesis.</text>
</comment>
<dbReference type="RefSeq" id="WP_109328048.1">
    <property type="nucleotide sequence ID" value="NZ_CP029353.1"/>
</dbReference>
<dbReference type="InterPro" id="IPR004459">
    <property type="entry name" value="CobQ_synth"/>
</dbReference>
<name>A0A2S2CRN8_9PROT</name>
<feature type="active site" evidence="7">
    <location>
        <position position="437"/>
    </location>
</feature>